<reference evidence="3" key="1">
    <citation type="submission" date="2021-01" db="UniProtKB">
        <authorList>
            <consortium name="EnsemblMetazoa"/>
        </authorList>
    </citation>
    <scope>IDENTIFICATION</scope>
</reference>
<name>A0A7M7TBI7_NASVI</name>
<dbReference type="OrthoDB" id="7544811at2759"/>
<dbReference type="KEGG" id="nvi:107980686"/>
<organism evidence="3 4">
    <name type="scientific">Nasonia vitripennis</name>
    <name type="common">Parasitic wasp</name>
    <dbReference type="NCBI Taxonomy" id="7425"/>
    <lineage>
        <taxon>Eukaryota</taxon>
        <taxon>Metazoa</taxon>
        <taxon>Ecdysozoa</taxon>
        <taxon>Arthropoda</taxon>
        <taxon>Hexapoda</taxon>
        <taxon>Insecta</taxon>
        <taxon>Pterygota</taxon>
        <taxon>Neoptera</taxon>
        <taxon>Endopterygota</taxon>
        <taxon>Hymenoptera</taxon>
        <taxon>Apocrita</taxon>
        <taxon>Proctotrupomorpha</taxon>
        <taxon>Chalcidoidea</taxon>
        <taxon>Pteromalidae</taxon>
        <taxon>Pteromalinae</taxon>
        <taxon>Nasonia</taxon>
    </lineage>
</organism>
<accession>A0A7M7TBI7</accession>
<dbReference type="EnsemblMetazoa" id="XM_031933534">
    <property type="protein sequence ID" value="XP_031789394"/>
    <property type="gene ID" value="LOC107980686"/>
</dbReference>
<keyword evidence="4" id="KW-1185">Reference proteome</keyword>
<feature type="region of interest" description="Disordered" evidence="1">
    <location>
        <begin position="258"/>
        <end position="333"/>
    </location>
</feature>
<dbReference type="SMR" id="A0A7M7TBI7"/>
<dbReference type="GeneID" id="107980686"/>
<evidence type="ECO:0000256" key="2">
    <source>
        <dbReference type="SAM" id="SignalP"/>
    </source>
</evidence>
<sequence>MLRYTVICLALLGLSAAASPSDRRSARSIWPFAKSEATTDLPIITEEHNRLLEQAGLGKSFNFSSHPLWKIHKYQGIDLKPVHVKTEIVPAASPKLELPAETTTEAVDLSFLDDLGGLAYFLPEPRDNEGEVDEATDLIADAIKEDEEKEQQGFFKGLWRKIVAAPRGLYSSIFGESKEVAEGQQNEANDDDDDSATIYLPETQGSYVAVVVPSSATPSEELLPSSQVSQFAPLPEQTPEVPVPTNHASQYREIPSVPQAPARPSYHRSESWVQSSSPHHSYTVHIKGEPINSNLDISERSKAERKIGQDDEVEGSTEQPQEMNDEERQEDETVKELLKLQENGTLSTDDIAYFLNNFSPNDDMYKKYVRVKPSVLTKLVHDKTMNARALKSLMAKQPEFDTNWKQLRYSYPRVRKQNQETTTIITTGDES</sequence>
<evidence type="ECO:0000256" key="1">
    <source>
        <dbReference type="SAM" id="MobiDB-lite"/>
    </source>
</evidence>
<dbReference type="AlphaFoldDB" id="A0A7M7TBI7"/>
<proteinExistence type="predicted"/>
<feature type="compositionally biased region" description="Polar residues" evidence="1">
    <location>
        <begin position="271"/>
        <end position="280"/>
    </location>
</feature>
<feature type="compositionally biased region" description="Basic and acidic residues" evidence="1">
    <location>
        <begin position="297"/>
        <end position="309"/>
    </location>
</feature>
<feature type="signal peptide" evidence="2">
    <location>
        <begin position="1"/>
        <end position="17"/>
    </location>
</feature>
<dbReference type="RefSeq" id="XP_031789394.1">
    <property type="nucleotide sequence ID" value="XM_031933534.1"/>
</dbReference>
<protein>
    <submittedName>
        <fullName evidence="3">Uncharacterized protein</fullName>
    </submittedName>
</protein>
<evidence type="ECO:0000313" key="3">
    <source>
        <dbReference type="EnsemblMetazoa" id="XP_031789394"/>
    </source>
</evidence>
<dbReference type="Proteomes" id="UP000002358">
    <property type="component" value="Chromosome 1"/>
</dbReference>
<feature type="chain" id="PRO_5029618648" evidence="2">
    <location>
        <begin position="18"/>
        <end position="431"/>
    </location>
</feature>
<keyword evidence="2" id="KW-0732">Signal</keyword>
<evidence type="ECO:0000313" key="4">
    <source>
        <dbReference type="Proteomes" id="UP000002358"/>
    </source>
</evidence>
<dbReference type="InParanoid" id="A0A7M7TBI7"/>